<evidence type="ECO:0000313" key="3">
    <source>
        <dbReference type="Proteomes" id="UP000279470"/>
    </source>
</evidence>
<keyword evidence="3" id="KW-1185">Reference proteome</keyword>
<feature type="coiled-coil region" evidence="1">
    <location>
        <begin position="84"/>
        <end position="111"/>
    </location>
</feature>
<protein>
    <submittedName>
        <fullName evidence="2">Uncharacterized protein</fullName>
    </submittedName>
</protein>
<dbReference type="Proteomes" id="UP000279470">
    <property type="component" value="Unassembled WGS sequence"/>
</dbReference>
<comment type="caution">
    <text evidence="2">The sequence shown here is derived from an EMBL/GenBank/DDBJ whole genome shotgun (WGS) entry which is preliminary data.</text>
</comment>
<accession>A0A3S0FTB5</accession>
<dbReference type="RefSeq" id="WP_126044183.1">
    <property type="nucleotide sequence ID" value="NZ_RXFM01000003.1"/>
</dbReference>
<keyword evidence="1" id="KW-0175">Coiled coil</keyword>
<sequence length="147" mass="17719">MKIEINTEYKQINSLKRIVKNLNNEISNLIIEKNNIIKIIDTLNIKLKNLIKEIEEEKTLSKQILNFEFGKFFELSKQKMNKIIDEKDLNKSKLELLIEDLKTKYDEQKKYENLLEKSKDRIDYANNLTEQKHLDEISQHRHIQNKF</sequence>
<feature type="coiled-coil region" evidence="1">
    <location>
        <begin position="5"/>
        <end position="60"/>
    </location>
</feature>
<proteinExistence type="predicted"/>
<reference evidence="3" key="1">
    <citation type="submission" date="2018-11" db="EMBL/GenBank/DDBJ databases">
        <title>Phylogenetic, genomic, and biogeographic characterization of a novel and ubiquitous marine invertebrate-associated Rickettsiales parasite, Candidatus Marinoinvertebrata rohwerii, gen. nov., sp. nov.</title>
        <authorList>
            <person name="Klinges J.G."/>
            <person name="Rosales S.M."/>
            <person name="Mcminds R."/>
            <person name="Shaver E.C."/>
            <person name="Shantz A."/>
            <person name="Peters E.C."/>
            <person name="Burkepile D.E."/>
            <person name="Silliman B.R."/>
            <person name="Vega Thurber R.L."/>
        </authorList>
    </citation>
    <scope>NUCLEOTIDE SEQUENCE [LARGE SCALE GENOMIC DNA]</scope>
    <source>
        <strain evidence="3">a_cerv_44</strain>
    </source>
</reference>
<gene>
    <name evidence="2" type="ORF">EIC27_00360</name>
</gene>
<dbReference type="EMBL" id="RXFM01000003">
    <property type="protein sequence ID" value="RST72182.1"/>
    <property type="molecule type" value="Genomic_DNA"/>
</dbReference>
<evidence type="ECO:0000256" key="1">
    <source>
        <dbReference type="SAM" id="Coils"/>
    </source>
</evidence>
<evidence type="ECO:0000313" key="2">
    <source>
        <dbReference type="EMBL" id="RST72182.1"/>
    </source>
</evidence>
<name>A0A3S0FTB5_9RICK</name>
<dbReference type="AlphaFoldDB" id="A0A3S0FTB5"/>
<organism evidence="2 3">
    <name type="scientific">Candidatus Aquarickettsia rohweri</name>
    <dbReference type="NCBI Taxonomy" id="2602574"/>
    <lineage>
        <taxon>Bacteria</taxon>
        <taxon>Pseudomonadati</taxon>
        <taxon>Pseudomonadota</taxon>
        <taxon>Alphaproteobacteria</taxon>
        <taxon>Rickettsiales</taxon>
        <taxon>Candidatus Midichloriaceae</taxon>
        <taxon>Candidatus Aquarickettsia</taxon>
    </lineage>
</organism>